<dbReference type="SMART" id="SM00355">
    <property type="entry name" value="ZnF_C2H2"/>
    <property type="match status" value="4"/>
</dbReference>
<evidence type="ECO:0000256" key="1">
    <source>
        <dbReference type="ARBA" id="ARBA00004123"/>
    </source>
</evidence>
<keyword evidence="6" id="KW-0805">Transcription regulation</keyword>
<dbReference type="FunFam" id="3.30.160.60:FF:000286">
    <property type="entry name" value="Zinc finger protein 770"/>
    <property type="match status" value="1"/>
</dbReference>
<dbReference type="Pfam" id="PF13912">
    <property type="entry name" value="zf-C2H2_6"/>
    <property type="match status" value="1"/>
</dbReference>
<keyword evidence="4 10" id="KW-0863">Zinc-finger</keyword>
<keyword evidence="8" id="KW-0804">Transcription</keyword>
<dbReference type="PANTHER" id="PTHR23226:SF377">
    <property type="entry name" value="ZINC FINGER AND SCAN DOMAIN-CONTAINING PROTEIN 20"/>
    <property type="match status" value="1"/>
</dbReference>
<proteinExistence type="predicted"/>
<dbReference type="GeneTree" id="ENSGT01150000286939"/>
<dbReference type="GO" id="GO:0008270">
    <property type="term" value="F:zinc ion binding"/>
    <property type="evidence" value="ECO:0007669"/>
    <property type="project" value="UniProtKB-KW"/>
</dbReference>
<evidence type="ECO:0000256" key="5">
    <source>
        <dbReference type="ARBA" id="ARBA00022833"/>
    </source>
</evidence>
<reference evidence="12" key="2">
    <citation type="submission" date="2025-09" db="UniProtKB">
        <authorList>
            <consortium name="Ensembl"/>
        </authorList>
    </citation>
    <scope>IDENTIFICATION</scope>
</reference>
<dbReference type="InterPro" id="IPR036236">
    <property type="entry name" value="Znf_C2H2_sf"/>
</dbReference>
<keyword evidence="9" id="KW-0539">Nucleus</keyword>
<evidence type="ECO:0000256" key="2">
    <source>
        <dbReference type="ARBA" id="ARBA00022723"/>
    </source>
</evidence>
<dbReference type="Gene3D" id="3.30.160.60">
    <property type="entry name" value="Classic Zinc Finger"/>
    <property type="match status" value="3"/>
</dbReference>
<evidence type="ECO:0000313" key="13">
    <source>
        <dbReference type="Proteomes" id="UP000694569"/>
    </source>
</evidence>
<dbReference type="OrthoDB" id="6077919at2759"/>
<dbReference type="Pfam" id="PF00096">
    <property type="entry name" value="zf-C2H2"/>
    <property type="match status" value="3"/>
</dbReference>
<evidence type="ECO:0000256" key="8">
    <source>
        <dbReference type="ARBA" id="ARBA00023163"/>
    </source>
</evidence>
<evidence type="ECO:0000256" key="9">
    <source>
        <dbReference type="ARBA" id="ARBA00023242"/>
    </source>
</evidence>
<dbReference type="AlphaFoldDB" id="A0A8C5PXB4"/>
<protein>
    <recommendedName>
        <fullName evidence="11">C2H2-type domain-containing protein</fullName>
    </recommendedName>
</protein>
<dbReference type="PANTHER" id="PTHR23226">
    <property type="entry name" value="ZINC FINGER AND SCAN DOMAIN-CONTAINING"/>
    <property type="match status" value="1"/>
</dbReference>
<dbReference type="PROSITE" id="PS50157">
    <property type="entry name" value="ZINC_FINGER_C2H2_2"/>
    <property type="match status" value="4"/>
</dbReference>
<evidence type="ECO:0000259" key="11">
    <source>
        <dbReference type="PROSITE" id="PS50157"/>
    </source>
</evidence>
<comment type="subcellular location">
    <subcellularLocation>
        <location evidence="1">Nucleus</location>
    </subcellularLocation>
</comment>
<dbReference type="GO" id="GO:0005634">
    <property type="term" value="C:nucleus"/>
    <property type="evidence" value="ECO:0007669"/>
    <property type="project" value="UniProtKB-SubCell"/>
</dbReference>
<dbReference type="SUPFAM" id="SSF57667">
    <property type="entry name" value="beta-beta-alpha zinc fingers"/>
    <property type="match status" value="3"/>
</dbReference>
<keyword evidence="5" id="KW-0862">Zinc</keyword>
<dbReference type="Proteomes" id="UP000694569">
    <property type="component" value="Unplaced"/>
</dbReference>
<dbReference type="GO" id="GO:0000978">
    <property type="term" value="F:RNA polymerase II cis-regulatory region sequence-specific DNA binding"/>
    <property type="evidence" value="ECO:0007669"/>
    <property type="project" value="TreeGrafter"/>
</dbReference>
<sequence length="452" mass="50559">MENISLVPVIRLGSNSLQNIMTVKDISNSNSQNLPQSITRTKQGSSELEYTVNIKKENMESEAETTTYSLVPLYFPARTQHGGGNLPQSTTCTIQGSSEPQYPINIKKENMESEAETTTYSLVPLYFPARTQHGGGNLPQSTTCTKQGSSELEYTVNIKKENVESEAETTYSLVPLYFPARTQHGGGNLPQSIVYSKQESPKLEHTVNVKIEENVESDVVIPSCSSLLLYLADKARQGGRNIKQSVCTQEGTYELEYTVNVKEENVESEAMTSTCSSVPAYLVDEAQRNSDHSHYTCVSGVGEEQEPVCCNNCGLRFSFKSELEEHQKIHKQEVFFECSTCNRQFTTYQNFIAHQRVHKGPKDFACNLCGKSFKQNVLLNKHMNTHSYARATSVKTITLPLEPSFKSAQNAERIVYKKSKDGHTLYGCAVCGKSYYRPCHLVSHRKTHMGNM</sequence>
<evidence type="ECO:0000256" key="6">
    <source>
        <dbReference type="ARBA" id="ARBA00023015"/>
    </source>
</evidence>
<evidence type="ECO:0000256" key="3">
    <source>
        <dbReference type="ARBA" id="ARBA00022737"/>
    </source>
</evidence>
<dbReference type="InterPro" id="IPR013087">
    <property type="entry name" value="Znf_C2H2_type"/>
</dbReference>
<dbReference type="GO" id="GO:0000981">
    <property type="term" value="F:DNA-binding transcription factor activity, RNA polymerase II-specific"/>
    <property type="evidence" value="ECO:0007669"/>
    <property type="project" value="TreeGrafter"/>
</dbReference>
<keyword evidence="7" id="KW-0238">DNA-binding</keyword>
<dbReference type="Ensembl" id="ENSLLET00000029939.1">
    <property type="protein sequence ID" value="ENSLLEP00000028821.1"/>
    <property type="gene ID" value="ENSLLEG00000018296.1"/>
</dbReference>
<reference evidence="12" key="1">
    <citation type="submission" date="2025-08" db="UniProtKB">
        <authorList>
            <consortium name="Ensembl"/>
        </authorList>
    </citation>
    <scope>IDENTIFICATION</scope>
</reference>
<evidence type="ECO:0000313" key="12">
    <source>
        <dbReference type="Ensembl" id="ENSLLEP00000028821.1"/>
    </source>
</evidence>
<feature type="domain" description="C2H2-type" evidence="11">
    <location>
        <begin position="308"/>
        <end position="335"/>
    </location>
</feature>
<keyword evidence="13" id="KW-1185">Reference proteome</keyword>
<name>A0A8C5PXB4_9ANUR</name>
<evidence type="ECO:0000256" key="4">
    <source>
        <dbReference type="ARBA" id="ARBA00022771"/>
    </source>
</evidence>
<evidence type="ECO:0000256" key="7">
    <source>
        <dbReference type="ARBA" id="ARBA00023125"/>
    </source>
</evidence>
<keyword evidence="2" id="KW-0479">Metal-binding</keyword>
<dbReference type="PROSITE" id="PS00028">
    <property type="entry name" value="ZINC_FINGER_C2H2_1"/>
    <property type="match status" value="4"/>
</dbReference>
<accession>A0A8C5PXB4</accession>
<evidence type="ECO:0000256" key="10">
    <source>
        <dbReference type="PROSITE-ProRule" id="PRU00042"/>
    </source>
</evidence>
<feature type="domain" description="C2H2-type" evidence="11">
    <location>
        <begin position="364"/>
        <end position="391"/>
    </location>
</feature>
<feature type="domain" description="C2H2-type" evidence="11">
    <location>
        <begin position="426"/>
        <end position="452"/>
    </location>
</feature>
<feature type="domain" description="C2H2-type" evidence="11">
    <location>
        <begin position="336"/>
        <end position="363"/>
    </location>
</feature>
<organism evidence="12 13">
    <name type="scientific">Leptobrachium leishanense</name>
    <name type="common">Leishan spiny toad</name>
    <dbReference type="NCBI Taxonomy" id="445787"/>
    <lineage>
        <taxon>Eukaryota</taxon>
        <taxon>Metazoa</taxon>
        <taxon>Chordata</taxon>
        <taxon>Craniata</taxon>
        <taxon>Vertebrata</taxon>
        <taxon>Euteleostomi</taxon>
        <taxon>Amphibia</taxon>
        <taxon>Batrachia</taxon>
        <taxon>Anura</taxon>
        <taxon>Pelobatoidea</taxon>
        <taxon>Megophryidae</taxon>
        <taxon>Leptobrachium</taxon>
    </lineage>
</organism>
<keyword evidence="3" id="KW-0677">Repeat</keyword>